<dbReference type="EMBL" id="VKLS01000119">
    <property type="protein sequence ID" value="TSB41546.1"/>
    <property type="molecule type" value="Genomic_DNA"/>
</dbReference>
<sequence>MAHGRRAQHTDTDDRSGLEAAPRGGCAARAVPGGGRRGHRRRRGGGRRPGGGRAARRAHARVHLPDALDR</sequence>
<proteinExistence type="predicted"/>
<dbReference type="Proteomes" id="UP000320888">
    <property type="component" value="Unassembled WGS sequence"/>
</dbReference>
<keyword evidence="3" id="KW-1185">Reference proteome</keyword>
<feature type="compositionally biased region" description="Low complexity" evidence="1">
    <location>
        <begin position="20"/>
        <end position="31"/>
    </location>
</feature>
<comment type="caution">
    <text evidence="2">The sequence shown here is derived from an EMBL/GenBank/DDBJ whole genome shotgun (WGS) entry which is preliminary data.</text>
</comment>
<evidence type="ECO:0000256" key="1">
    <source>
        <dbReference type="SAM" id="MobiDB-lite"/>
    </source>
</evidence>
<feature type="region of interest" description="Disordered" evidence="1">
    <location>
        <begin position="1"/>
        <end position="70"/>
    </location>
</feature>
<gene>
    <name evidence="2" type="ORF">FNZ23_12480</name>
</gene>
<organism evidence="2 3">
    <name type="scientific">Streptomyces benahoarensis</name>
    <dbReference type="NCBI Taxonomy" id="2595054"/>
    <lineage>
        <taxon>Bacteria</taxon>
        <taxon>Bacillati</taxon>
        <taxon>Actinomycetota</taxon>
        <taxon>Actinomycetes</taxon>
        <taxon>Kitasatosporales</taxon>
        <taxon>Streptomycetaceae</taxon>
        <taxon>Streptomyces</taxon>
    </lineage>
</organism>
<evidence type="ECO:0000313" key="3">
    <source>
        <dbReference type="Proteomes" id="UP000320888"/>
    </source>
</evidence>
<reference evidence="2 3" key="1">
    <citation type="submission" date="2019-07" db="EMBL/GenBank/DDBJ databases">
        <title>Draft genome for Streptomyces benahoarensis MZ03-48.</title>
        <authorList>
            <person name="Gonzalez-Pimentel J.L."/>
        </authorList>
    </citation>
    <scope>NUCLEOTIDE SEQUENCE [LARGE SCALE GENOMIC DNA]</scope>
    <source>
        <strain evidence="2 3">MZ03-48</strain>
    </source>
</reference>
<accession>A0A553ZJM6</accession>
<feature type="compositionally biased region" description="Basic residues" evidence="1">
    <location>
        <begin position="36"/>
        <end position="46"/>
    </location>
</feature>
<name>A0A553ZJM6_9ACTN</name>
<dbReference type="AlphaFoldDB" id="A0A553ZJM6"/>
<evidence type="ECO:0000313" key="2">
    <source>
        <dbReference type="EMBL" id="TSB41546.1"/>
    </source>
</evidence>
<feature type="compositionally biased region" description="Basic and acidic residues" evidence="1">
    <location>
        <begin position="8"/>
        <end position="17"/>
    </location>
</feature>
<protein>
    <submittedName>
        <fullName evidence="2">Uncharacterized protein</fullName>
    </submittedName>
</protein>